<sequence length="330" mass="35914">MATTKLSDLIVPELWTPNFLLEDPALIAFFNSGIVAQDNVLASLASGEGSTFHIRHMNDLGNDTENSSSDDDTEKSTPKKVTGGEQIAVKLMRNQSWSSMDLVAALHSPDPVATIRSRIASYWARRFQAAAIAVLNGVLAGNTANDSGDMLYDHSASTATDKTIAGDAIINATATMGDRLNDLDSIAMHSVQYANLQKRQLIQYLRDGEANINFPTYLGRRVIVDDGLPVTGSGTEADPFKYLAVLFQSGTLRMGFGTPKNPMEVERVPDAGNGEGQEIIYSRQHFILHPAGFKYKATTFNPSNTVLATGTTWDRVFARKQVPVAFLRTL</sequence>
<dbReference type="EMBL" id="VZOT01000007">
    <property type="protein sequence ID" value="KAB0586178.1"/>
    <property type="molecule type" value="Genomic_DNA"/>
</dbReference>
<evidence type="ECO:0000313" key="2">
    <source>
        <dbReference type="EMBL" id="KAB0586178.1"/>
    </source>
</evidence>
<dbReference type="AlphaFoldDB" id="A0A6A1R1J1"/>
<gene>
    <name evidence="2" type="ORF">F7P80_11125</name>
</gene>
<protein>
    <submittedName>
        <fullName evidence="2">Phage major capsid protein</fullName>
    </submittedName>
</protein>
<dbReference type="Pfam" id="PF20036">
    <property type="entry name" value="Gp13-like"/>
    <property type="match status" value="1"/>
</dbReference>
<name>A0A6A1R1J1_9BURK</name>
<dbReference type="RefSeq" id="WP_151044779.1">
    <property type="nucleotide sequence ID" value="NZ_VZOT01000007.1"/>
</dbReference>
<dbReference type="InterPro" id="IPR045404">
    <property type="entry name" value="Gp13-like"/>
</dbReference>
<reference evidence="2" key="1">
    <citation type="submission" date="2019-09" db="EMBL/GenBank/DDBJ databases">
        <title>Draft genome sequences of 48 bacterial type strains from the CCUG.</title>
        <authorList>
            <person name="Tunovic T."/>
            <person name="Pineiro-Iglesias B."/>
            <person name="Unosson C."/>
            <person name="Inganas E."/>
            <person name="Ohlen M."/>
            <person name="Cardew S."/>
            <person name="Jensie-Markopoulos S."/>
            <person name="Salva-Serra F."/>
            <person name="Jaen-Luchoro D."/>
            <person name="Karlsson R."/>
            <person name="Svensson-Stadler L."/>
            <person name="Chun J."/>
            <person name="Moore E."/>
        </authorList>
    </citation>
    <scope>NUCLEOTIDE SEQUENCE</scope>
    <source>
        <strain evidence="2">CCUG 15333</strain>
    </source>
</reference>
<accession>A0A6A1R1J1</accession>
<proteinExistence type="predicted"/>
<comment type="caution">
    <text evidence="2">The sequence shown here is derived from an EMBL/GenBank/DDBJ whole genome shotgun (WGS) entry which is preliminary data.</text>
</comment>
<evidence type="ECO:0000256" key="1">
    <source>
        <dbReference type="SAM" id="MobiDB-lite"/>
    </source>
</evidence>
<organism evidence="2">
    <name type="scientific">Comamonas kerstersii</name>
    <dbReference type="NCBI Taxonomy" id="225992"/>
    <lineage>
        <taxon>Bacteria</taxon>
        <taxon>Pseudomonadati</taxon>
        <taxon>Pseudomonadota</taxon>
        <taxon>Betaproteobacteria</taxon>
        <taxon>Burkholderiales</taxon>
        <taxon>Comamonadaceae</taxon>
        <taxon>Comamonas</taxon>
    </lineage>
</organism>
<feature type="region of interest" description="Disordered" evidence="1">
    <location>
        <begin position="55"/>
        <end position="83"/>
    </location>
</feature>